<dbReference type="Gene3D" id="1.10.1370.10">
    <property type="entry name" value="Neurolysin, domain 3"/>
    <property type="match status" value="1"/>
</dbReference>
<comment type="caution">
    <text evidence="12">The sequence shown here is derived from an EMBL/GenBank/DDBJ whole genome shotgun (WGS) entry which is preliminary data.</text>
</comment>
<reference evidence="12" key="1">
    <citation type="submission" date="2022-06" db="EMBL/GenBank/DDBJ databases">
        <authorList>
            <consortium name="SYNGENTA / RWTH Aachen University"/>
        </authorList>
    </citation>
    <scope>NUCLEOTIDE SEQUENCE</scope>
</reference>
<dbReference type="EMBL" id="CALTRL010005177">
    <property type="protein sequence ID" value="CAH7684097.1"/>
    <property type="molecule type" value="Genomic_DNA"/>
</dbReference>
<organism evidence="12 13">
    <name type="scientific">Phakopsora pachyrhizi</name>
    <name type="common">Asian soybean rust disease fungus</name>
    <dbReference type="NCBI Taxonomy" id="170000"/>
    <lineage>
        <taxon>Eukaryota</taxon>
        <taxon>Fungi</taxon>
        <taxon>Dikarya</taxon>
        <taxon>Basidiomycota</taxon>
        <taxon>Pucciniomycotina</taxon>
        <taxon>Pucciniomycetes</taxon>
        <taxon>Pucciniales</taxon>
        <taxon>Phakopsoraceae</taxon>
        <taxon>Phakopsora</taxon>
    </lineage>
</organism>
<dbReference type="GO" id="GO:0046872">
    <property type="term" value="F:metal ion binding"/>
    <property type="evidence" value="ECO:0007669"/>
    <property type="project" value="UniProtKB-UniRule"/>
</dbReference>
<evidence type="ECO:0000256" key="6">
    <source>
        <dbReference type="ARBA" id="ARBA00022801"/>
    </source>
</evidence>
<feature type="domain" description="Peptidase M3A/M3B catalytic" evidence="11">
    <location>
        <begin position="223"/>
        <end position="693"/>
    </location>
</feature>
<dbReference type="PANTHER" id="PTHR11804:SF84">
    <property type="entry name" value="SACCHAROLYSIN"/>
    <property type="match status" value="1"/>
</dbReference>
<protein>
    <submittedName>
        <fullName evidence="12">Metallopeptidase MepB</fullName>
    </submittedName>
</protein>
<evidence type="ECO:0000256" key="9">
    <source>
        <dbReference type="ARBA" id="ARBA00025208"/>
    </source>
</evidence>
<evidence type="ECO:0000256" key="1">
    <source>
        <dbReference type="ARBA" id="ARBA00004496"/>
    </source>
</evidence>
<evidence type="ECO:0000256" key="2">
    <source>
        <dbReference type="ARBA" id="ARBA00006040"/>
    </source>
</evidence>
<dbReference type="FunFam" id="1.20.1050.40:FF:000001">
    <property type="entry name" value="Thimet oligopeptidase 1"/>
    <property type="match status" value="1"/>
</dbReference>
<comment type="function">
    <text evidence="9">Cleaves proteins, imported into the mitochondrion, to their mature size. While most mitochondrial precursor proteins are processed to the mature form in one step by mitochondrial processing peptidase (MPP), the sequential cleavage by MIP of an octapeptide after initial processing by MPP is a required step for a subgroup of nuclear-encoded precursor proteins destined for the matrix or the inner membrane.</text>
</comment>
<dbReference type="GO" id="GO:0005758">
    <property type="term" value="C:mitochondrial intermembrane space"/>
    <property type="evidence" value="ECO:0007669"/>
    <property type="project" value="TreeGrafter"/>
</dbReference>
<sequence>MEGIKKISAPQPPPRWDHSAQKILALTNDAIKSSRIKLDQIASLKPEDCNFDSVVAPLAENDVIISDIECLTFYQYVSTREDVRNAAVEADKLIQAYDLELTSRLDIYKSILSAKSNIDQSKLDPESKRLIEKLILERKRNGLDLSEGDRKEYNTLKSEINNLAIDFQKNLNEEKGKIWFSLEELRGVPEDVISGFERKEEDQKYGMSFKTPDYSPVIQFAINPETRKRALLGYDSRSIENVPILNKILNLRKRAASVLKKSNWAGHTLEVKMAKEPKTVIQFLRKLREKLEPIGKEEKKKLIELKKNEYKKLGLQGDPEKFYIWDYRYYDRLYTESKLDLSSELVKEYFPVKKVVEAILDIYQELLSVKFIRLLNNKQEAGGEGGVWFKDVIGFEVWNREEYNQNIVKEDNLNSQPAKGFLGYLYLDLEPRDNKYGHAAVWGLIPGYMKADGTRNYPVAAMVANLAKETSTKPALLTHDNVVTFFHEMGHAFHQLCSETRYARFHGTNVARDFVEAPSQMLENWCWTKEQLLKISSHYKNNHEKLPLELIDKLIKSRDVNSGLSNLRQIFFGLFDMYVHTDWKEEEEDNLTKVWCKMRDEVNLFDPSSDLSPGQSTFGHIVGGYDAGYYGYLYSQVFSADMFKTKFEADPMSKSIGKLYREEILRPGGSRDELESLKKFLGREPNDEAFLKRLLGSSNP</sequence>
<keyword evidence="7 10" id="KW-0862">Zinc</keyword>
<name>A0AAV0BCW0_PHAPC</name>
<evidence type="ECO:0000256" key="10">
    <source>
        <dbReference type="RuleBase" id="RU003435"/>
    </source>
</evidence>
<comment type="similarity">
    <text evidence="2 10">Belongs to the peptidase M3 family.</text>
</comment>
<evidence type="ECO:0000256" key="4">
    <source>
        <dbReference type="ARBA" id="ARBA00022670"/>
    </source>
</evidence>
<dbReference type="Pfam" id="PF01432">
    <property type="entry name" value="Peptidase_M3"/>
    <property type="match status" value="1"/>
</dbReference>
<keyword evidence="13" id="KW-1185">Reference proteome</keyword>
<dbReference type="GO" id="GO:0006508">
    <property type="term" value="P:proteolysis"/>
    <property type="evidence" value="ECO:0007669"/>
    <property type="project" value="UniProtKB-KW"/>
</dbReference>
<dbReference type="Gene3D" id="1.20.1050.40">
    <property type="entry name" value="Endopeptidase. Chain P, domain 1"/>
    <property type="match status" value="1"/>
</dbReference>
<comment type="cofactor">
    <cofactor evidence="10">
        <name>Zn(2+)</name>
        <dbReference type="ChEBI" id="CHEBI:29105"/>
    </cofactor>
    <text evidence="10">Binds 1 zinc ion.</text>
</comment>
<evidence type="ECO:0000256" key="5">
    <source>
        <dbReference type="ARBA" id="ARBA00022723"/>
    </source>
</evidence>
<dbReference type="InterPro" id="IPR024079">
    <property type="entry name" value="MetalloPept_cat_dom_sf"/>
</dbReference>
<dbReference type="GO" id="GO:0004222">
    <property type="term" value="F:metalloendopeptidase activity"/>
    <property type="evidence" value="ECO:0007669"/>
    <property type="project" value="InterPro"/>
</dbReference>
<dbReference type="GO" id="GO:0006518">
    <property type="term" value="P:peptide metabolic process"/>
    <property type="evidence" value="ECO:0007669"/>
    <property type="project" value="TreeGrafter"/>
</dbReference>
<accession>A0AAV0BCW0</accession>
<comment type="subcellular location">
    <subcellularLocation>
        <location evidence="1">Cytoplasm</location>
    </subcellularLocation>
</comment>
<dbReference type="SUPFAM" id="SSF55486">
    <property type="entry name" value="Metalloproteases ('zincins'), catalytic domain"/>
    <property type="match status" value="1"/>
</dbReference>
<dbReference type="CDD" id="cd06455">
    <property type="entry name" value="M3A_TOP"/>
    <property type="match status" value="1"/>
</dbReference>
<dbReference type="PANTHER" id="PTHR11804">
    <property type="entry name" value="PROTEASE M3 THIMET OLIGOPEPTIDASE-RELATED"/>
    <property type="match status" value="1"/>
</dbReference>
<keyword evidence="8 10" id="KW-0482">Metalloprotease</keyword>
<keyword evidence="5 10" id="KW-0479">Metal-binding</keyword>
<evidence type="ECO:0000313" key="12">
    <source>
        <dbReference type="EMBL" id="CAH7684097.1"/>
    </source>
</evidence>
<evidence type="ECO:0000256" key="7">
    <source>
        <dbReference type="ARBA" id="ARBA00022833"/>
    </source>
</evidence>
<evidence type="ECO:0000256" key="8">
    <source>
        <dbReference type="ARBA" id="ARBA00023049"/>
    </source>
</evidence>
<dbReference type="InterPro" id="IPR001567">
    <property type="entry name" value="Pept_M3A_M3B_dom"/>
</dbReference>
<dbReference type="AlphaFoldDB" id="A0AAV0BCW0"/>
<keyword evidence="4 10" id="KW-0645">Protease</keyword>
<gene>
    <name evidence="12" type="ORF">PPACK8108_LOCUS18084</name>
</gene>
<keyword evidence="6 10" id="KW-0378">Hydrolase</keyword>
<dbReference type="Proteomes" id="UP001153365">
    <property type="component" value="Unassembled WGS sequence"/>
</dbReference>
<dbReference type="InterPro" id="IPR024077">
    <property type="entry name" value="Neurolysin/TOP_dom2"/>
</dbReference>
<evidence type="ECO:0000313" key="13">
    <source>
        <dbReference type="Proteomes" id="UP001153365"/>
    </source>
</evidence>
<evidence type="ECO:0000259" key="11">
    <source>
        <dbReference type="Pfam" id="PF01432"/>
    </source>
</evidence>
<dbReference type="FunFam" id="3.40.390.10:FF:000006">
    <property type="entry name" value="Thimet oligopeptidase 1"/>
    <property type="match status" value="1"/>
</dbReference>
<dbReference type="InterPro" id="IPR024080">
    <property type="entry name" value="Neurolysin/TOP_N"/>
</dbReference>
<dbReference type="InterPro" id="IPR045090">
    <property type="entry name" value="Pept_M3A_M3B"/>
</dbReference>
<proteinExistence type="inferred from homology"/>
<evidence type="ECO:0000256" key="3">
    <source>
        <dbReference type="ARBA" id="ARBA00022490"/>
    </source>
</evidence>
<keyword evidence="3" id="KW-0963">Cytoplasm</keyword>
<dbReference type="Gene3D" id="3.40.390.10">
    <property type="entry name" value="Collagenase (Catalytic Domain)"/>
    <property type="match status" value="1"/>
</dbReference>